<feature type="domain" description="CRAL-TRIO" evidence="1">
    <location>
        <begin position="175"/>
        <end position="304"/>
    </location>
</feature>
<organism evidence="2 3">
    <name type="scientific">Diploscapter pachys</name>
    <dbReference type="NCBI Taxonomy" id="2018661"/>
    <lineage>
        <taxon>Eukaryota</taxon>
        <taxon>Metazoa</taxon>
        <taxon>Ecdysozoa</taxon>
        <taxon>Nematoda</taxon>
        <taxon>Chromadorea</taxon>
        <taxon>Rhabditida</taxon>
        <taxon>Rhabditina</taxon>
        <taxon>Rhabditomorpha</taxon>
        <taxon>Rhabditoidea</taxon>
        <taxon>Rhabditidae</taxon>
        <taxon>Diploscapter</taxon>
    </lineage>
</organism>
<dbReference type="Pfam" id="PF00650">
    <property type="entry name" value="CRAL_TRIO"/>
    <property type="match status" value="1"/>
</dbReference>
<evidence type="ECO:0000313" key="2">
    <source>
        <dbReference type="EMBL" id="PAV77632.1"/>
    </source>
</evidence>
<dbReference type="PANTHER" id="PTHR23324:SF86">
    <property type="entry name" value="CRAL-TRIO DOMAIN-CONTAINING PROTEIN"/>
    <property type="match status" value="1"/>
</dbReference>
<dbReference type="InterPro" id="IPR036598">
    <property type="entry name" value="GOLD_dom_sf"/>
</dbReference>
<evidence type="ECO:0000259" key="1">
    <source>
        <dbReference type="PROSITE" id="PS50191"/>
    </source>
</evidence>
<sequence length="441" mass="50326">MVQGFSRLIRSPVPLSNLIDRIAILIRIVSFFLLRDIFELHFYILKKLDLQMIEAPNFDSETMEKAAYLRKQISVPADLNSPFFVAKFIRGQNGNVEMARKRIEHYLLHRELLGYDKMTEDELYNVHPIGKPTFERFVISRMDETLTSNNVHVIVQKLKGTNLNEIMKVIPLSHVIHSYFMFQDMFGRVIAKTENRTGKPSSVVCILDLDGVNLADFLNPLSAPVKLARLVVKIWADYFSEHLCKLILINPPGLVSLMWKISKYVMDAETAAKLCFLDSVEDLKKYLHPNVIPVEFGGDWIDSSGFADPPESCCKSYIPVEKGHYRTQEQVWSDNGVLKPPPMKTSTIKSHQKLDIELSTKEEGTLIWNFTSSGDVEFEILRVENGKEIPVWPKITVTSLKLSEFGSVQVSPGHFILRFVNPSSTWFAVKLHCAAEIKHKS</sequence>
<dbReference type="STRING" id="2018661.A0A2A2KUN1"/>
<reference evidence="2 3" key="1">
    <citation type="journal article" date="2017" name="Curr. Biol.">
        <title>Genome architecture and evolution of a unichromosomal asexual nematode.</title>
        <authorList>
            <person name="Fradin H."/>
            <person name="Zegar C."/>
            <person name="Gutwein M."/>
            <person name="Lucas J."/>
            <person name="Kovtun M."/>
            <person name="Corcoran D."/>
            <person name="Baugh L.R."/>
            <person name="Kiontke K."/>
            <person name="Gunsalus K."/>
            <person name="Fitch D.H."/>
            <person name="Piano F."/>
        </authorList>
    </citation>
    <scope>NUCLEOTIDE SEQUENCE [LARGE SCALE GENOMIC DNA]</scope>
    <source>
        <strain evidence="2">PF1309</strain>
    </source>
</reference>
<proteinExistence type="predicted"/>
<dbReference type="Gene3D" id="2.60.120.680">
    <property type="entry name" value="GOLD domain"/>
    <property type="match status" value="1"/>
</dbReference>
<keyword evidence="3" id="KW-1185">Reference proteome</keyword>
<dbReference type="SUPFAM" id="SSF52087">
    <property type="entry name" value="CRAL/TRIO domain"/>
    <property type="match status" value="1"/>
</dbReference>
<gene>
    <name evidence="2" type="ORF">WR25_25483</name>
</gene>
<dbReference type="CDD" id="cd00170">
    <property type="entry name" value="SEC14"/>
    <property type="match status" value="1"/>
</dbReference>
<dbReference type="InterPro" id="IPR001251">
    <property type="entry name" value="CRAL-TRIO_dom"/>
</dbReference>
<dbReference type="Proteomes" id="UP000218231">
    <property type="component" value="Unassembled WGS sequence"/>
</dbReference>
<dbReference type="GO" id="GO:0005737">
    <property type="term" value="C:cytoplasm"/>
    <property type="evidence" value="ECO:0007669"/>
    <property type="project" value="TreeGrafter"/>
</dbReference>
<dbReference type="PANTHER" id="PTHR23324">
    <property type="entry name" value="SEC14 RELATED PROTEIN"/>
    <property type="match status" value="1"/>
</dbReference>
<protein>
    <recommendedName>
        <fullName evidence="1">CRAL-TRIO domain-containing protein</fullName>
    </recommendedName>
</protein>
<dbReference type="OrthoDB" id="1434354at2759"/>
<dbReference type="SMART" id="SM00516">
    <property type="entry name" value="SEC14"/>
    <property type="match status" value="1"/>
</dbReference>
<dbReference type="AlphaFoldDB" id="A0A2A2KUN1"/>
<dbReference type="InterPro" id="IPR051064">
    <property type="entry name" value="SEC14/CRAL-TRIO_domain"/>
</dbReference>
<dbReference type="EMBL" id="LIAE01007676">
    <property type="protein sequence ID" value="PAV77632.1"/>
    <property type="molecule type" value="Genomic_DNA"/>
</dbReference>
<dbReference type="PROSITE" id="PS50191">
    <property type="entry name" value="CRAL_TRIO"/>
    <property type="match status" value="1"/>
</dbReference>
<name>A0A2A2KUN1_9BILA</name>
<accession>A0A2A2KUN1</accession>
<dbReference type="InterPro" id="IPR036865">
    <property type="entry name" value="CRAL-TRIO_dom_sf"/>
</dbReference>
<comment type="caution">
    <text evidence="2">The sequence shown here is derived from an EMBL/GenBank/DDBJ whole genome shotgun (WGS) entry which is preliminary data.</text>
</comment>
<dbReference type="Gene3D" id="3.40.525.10">
    <property type="entry name" value="CRAL-TRIO lipid binding domain"/>
    <property type="match status" value="1"/>
</dbReference>
<dbReference type="SUPFAM" id="SSF101576">
    <property type="entry name" value="Supernatant protein factor (SPF), C-terminal domain"/>
    <property type="match status" value="1"/>
</dbReference>
<evidence type="ECO:0000313" key="3">
    <source>
        <dbReference type="Proteomes" id="UP000218231"/>
    </source>
</evidence>